<feature type="compositionally biased region" description="Basic and acidic residues" evidence="1">
    <location>
        <begin position="136"/>
        <end position="146"/>
    </location>
</feature>
<comment type="caution">
    <text evidence="2">The sequence shown here is derived from an EMBL/GenBank/DDBJ whole genome shotgun (WGS) entry which is preliminary data.</text>
</comment>
<sequence>MPSRTDQKLTPLKLGKDVEHSQIRKCFAATIPYYTSCETGWFEDVKEAVHHLPSKNRTDPPNKQIIKNTVSKQKVPFLIPTQRIQGRGEEWGRGIGKTTVVNDRVEIHCSAAQIQGLYPACNSCSRQTLRVTGRTPLEKNRSRDGASRASEPPAVGVDGWGAGSGSGQEMTEGNKVCELLAKHECLSRSNQDRVRRRSSESGIGTFVYLPAGPTQRAVVREPDTGSPGPMGTWISWVGTSRRSRRPTEGKESGLPRSYALRDAITAQRGKLGPYHKPIGERTRERFCARDSEARAGEPNLGTVKLASRLPARVYNGNLEQHGWSVVTEEHGDAGRDTEWVYARPSEFRETSPYSDDVVGPQVE</sequence>
<protein>
    <submittedName>
        <fullName evidence="2">Uncharacterized protein</fullName>
    </submittedName>
</protein>
<dbReference type="Proteomes" id="UP001201163">
    <property type="component" value="Unassembled WGS sequence"/>
</dbReference>
<evidence type="ECO:0000256" key="1">
    <source>
        <dbReference type="SAM" id="MobiDB-lite"/>
    </source>
</evidence>
<feature type="region of interest" description="Disordered" evidence="1">
    <location>
        <begin position="343"/>
        <end position="363"/>
    </location>
</feature>
<accession>A0AAD4LHV5</accession>
<name>A0AAD4LHV5_9AGAM</name>
<dbReference type="AlphaFoldDB" id="A0AAD4LHV5"/>
<feature type="region of interest" description="Disordered" evidence="1">
    <location>
        <begin position="132"/>
        <end position="169"/>
    </location>
</feature>
<dbReference type="EMBL" id="JAKELL010000017">
    <property type="protein sequence ID" value="KAH8993758.1"/>
    <property type="molecule type" value="Genomic_DNA"/>
</dbReference>
<gene>
    <name evidence="2" type="ORF">EDB92DRAFT_1815415</name>
</gene>
<keyword evidence="3" id="KW-1185">Reference proteome</keyword>
<evidence type="ECO:0000313" key="3">
    <source>
        <dbReference type="Proteomes" id="UP001201163"/>
    </source>
</evidence>
<proteinExistence type="predicted"/>
<organism evidence="2 3">
    <name type="scientific">Lactarius akahatsu</name>
    <dbReference type="NCBI Taxonomy" id="416441"/>
    <lineage>
        <taxon>Eukaryota</taxon>
        <taxon>Fungi</taxon>
        <taxon>Dikarya</taxon>
        <taxon>Basidiomycota</taxon>
        <taxon>Agaricomycotina</taxon>
        <taxon>Agaricomycetes</taxon>
        <taxon>Russulales</taxon>
        <taxon>Russulaceae</taxon>
        <taxon>Lactarius</taxon>
    </lineage>
</organism>
<reference evidence="2" key="1">
    <citation type="submission" date="2022-01" db="EMBL/GenBank/DDBJ databases">
        <title>Comparative genomics reveals a dynamic genome evolution in the ectomycorrhizal milk-cap (Lactarius) mushrooms.</title>
        <authorList>
            <consortium name="DOE Joint Genome Institute"/>
            <person name="Lebreton A."/>
            <person name="Tang N."/>
            <person name="Kuo A."/>
            <person name="LaButti K."/>
            <person name="Drula E."/>
            <person name="Barry K."/>
            <person name="Clum A."/>
            <person name="Lipzen A."/>
            <person name="Mousain D."/>
            <person name="Ng V."/>
            <person name="Wang R."/>
            <person name="Wang X."/>
            <person name="Dai Y."/>
            <person name="Henrissat B."/>
            <person name="Grigoriev I.V."/>
            <person name="Guerin-Laguette A."/>
            <person name="Yu F."/>
            <person name="Martin F.M."/>
        </authorList>
    </citation>
    <scope>NUCLEOTIDE SEQUENCE</scope>
    <source>
        <strain evidence="2">QP</strain>
    </source>
</reference>
<evidence type="ECO:0000313" key="2">
    <source>
        <dbReference type="EMBL" id="KAH8993758.1"/>
    </source>
</evidence>